<sequence>MAAPIPSEENSIAGWRISSKFMRKSIAPLPIRDGLNPTRVRVPHDVMDITAGQFVTRLIETQRHRHPHDDTQAILNRFSAGEVVDSRGRPLAFDSPVPPGTDVWFYRMPAPEKPVPYEIVVVHEDERLMVVDKPPFLATMPRAQHITETATVRLRRATGNNLLVPAHRLDRLTAGLLVFTKYPAIRSAYQRLFAERKVEKVYEAIAPYSPELAEASPITWENRIHKEPGRYQAELIDGPANARTLLARVDRIGSAEQRRLEAIHGPQPPLARYELHPHTGRTHQLRLHMWTAGVPILGDGAYPTPLDPEDEDFCAPLRLTARRLSFRDPIDHTDRTFETHRW</sequence>
<dbReference type="OrthoDB" id="9807829at2"/>
<gene>
    <name evidence="5" type="ORF">DF222_03250</name>
</gene>
<dbReference type="GO" id="GO:0003723">
    <property type="term" value="F:RNA binding"/>
    <property type="evidence" value="ECO:0007669"/>
    <property type="project" value="InterPro"/>
</dbReference>
<comment type="caution">
    <text evidence="5">The sequence shown here is derived from an EMBL/GenBank/DDBJ whole genome shotgun (WGS) entry which is preliminary data.</text>
</comment>
<dbReference type="RefSeq" id="WP_108432426.1">
    <property type="nucleotide sequence ID" value="NZ_CP026947.1"/>
</dbReference>
<evidence type="ECO:0000256" key="1">
    <source>
        <dbReference type="ARBA" id="ARBA00000073"/>
    </source>
</evidence>
<comment type="catalytic activity">
    <reaction evidence="1">
        <text>a uridine in RNA = a pseudouridine in RNA</text>
        <dbReference type="Rhea" id="RHEA:48348"/>
        <dbReference type="Rhea" id="RHEA-COMP:12068"/>
        <dbReference type="Rhea" id="RHEA-COMP:12069"/>
        <dbReference type="ChEBI" id="CHEBI:65314"/>
        <dbReference type="ChEBI" id="CHEBI:65315"/>
    </reaction>
</comment>
<dbReference type="GO" id="GO:0009982">
    <property type="term" value="F:pseudouridine synthase activity"/>
    <property type="evidence" value="ECO:0007669"/>
    <property type="project" value="InterPro"/>
</dbReference>
<evidence type="ECO:0000256" key="2">
    <source>
        <dbReference type="ARBA" id="ARBA00031870"/>
    </source>
</evidence>
<reference evidence="6" key="1">
    <citation type="submission" date="2018-04" db="EMBL/GenBank/DDBJ databases">
        <authorList>
            <person name="Liu S."/>
            <person name="Wang Z."/>
            <person name="Li J."/>
        </authorList>
    </citation>
    <scope>NUCLEOTIDE SEQUENCE [LARGE SCALE GENOMIC DNA]</scope>
    <source>
        <strain evidence="6">2189</strain>
    </source>
</reference>
<dbReference type="EMBL" id="QEEZ01000005">
    <property type="protein sequence ID" value="PWC02122.1"/>
    <property type="molecule type" value="Genomic_DNA"/>
</dbReference>
<dbReference type="Pfam" id="PF00849">
    <property type="entry name" value="PseudoU_synth_2"/>
    <property type="match status" value="1"/>
</dbReference>
<dbReference type="PANTHER" id="PTHR21600:SF84">
    <property type="entry name" value="PSEUDOURIDINE SYNTHASE RSUA_RLUA-LIKE DOMAIN-CONTAINING PROTEIN"/>
    <property type="match status" value="1"/>
</dbReference>
<evidence type="ECO:0000313" key="6">
    <source>
        <dbReference type="Proteomes" id="UP000244989"/>
    </source>
</evidence>
<evidence type="ECO:0000313" key="5">
    <source>
        <dbReference type="EMBL" id="PWC02122.1"/>
    </source>
</evidence>
<dbReference type="GO" id="GO:0140098">
    <property type="term" value="F:catalytic activity, acting on RNA"/>
    <property type="evidence" value="ECO:0007669"/>
    <property type="project" value="UniProtKB-ARBA"/>
</dbReference>
<dbReference type="GO" id="GO:0000455">
    <property type="term" value="P:enzyme-directed rRNA pseudouridine synthesis"/>
    <property type="evidence" value="ECO:0007669"/>
    <property type="project" value="TreeGrafter"/>
</dbReference>
<dbReference type="KEGG" id="cyz:C3B44_11145"/>
<dbReference type="SUPFAM" id="SSF55120">
    <property type="entry name" value="Pseudouridine synthase"/>
    <property type="match status" value="1"/>
</dbReference>
<dbReference type="Gene3D" id="3.30.2350.10">
    <property type="entry name" value="Pseudouridine synthase"/>
    <property type="match status" value="1"/>
</dbReference>
<protein>
    <recommendedName>
        <fullName evidence="2">RNA pseudouridylate synthase</fullName>
    </recommendedName>
    <alternativeName>
        <fullName evidence="3">RNA-uridine isomerase</fullName>
    </alternativeName>
</protein>
<dbReference type="InterPro" id="IPR006145">
    <property type="entry name" value="PsdUridine_synth_RsuA/RluA"/>
</dbReference>
<dbReference type="PROSITE" id="PS01129">
    <property type="entry name" value="PSI_RLU"/>
    <property type="match status" value="1"/>
</dbReference>
<dbReference type="AlphaFoldDB" id="A0A2U1T817"/>
<dbReference type="Proteomes" id="UP000244989">
    <property type="component" value="Unassembled WGS sequence"/>
</dbReference>
<dbReference type="InterPro" id="IPR006224">
    <property type="entry name" value="PsdUridine_synth_RluA-like_CS"/>
</dbReference>
<accession>A0A2U1T817</accession>
<name>A0A2U1T817_9CORY</name>
<keyword evidence="6" id="KW-1185">Reference proteome</keyword>
<proteinExistence type="predicted"/>
<dbReference type="InterPro" id="IPR020103">
    <property type="entry name" value="PsdUridine_synth_cat_dom_sf"/>
</dbReference>
<dbReference type="InterPro" id="IPR050188">
    <property type="entry name" value="RluA_PseudoU_synthase"/>
</dbReference>
<dbReference type="PANTHER" id="PTHR21600">
    <property type="entry name" value="MITOCHONDRIAL RNA PSEUDOURIDINE SYNTHASE"/>
    <property type="match status" value="1"/>
</dbReference>
<evidence type="ECO:0000256" key="3">
    <source>
        <dbReference type="ARBA" id="ARBA00033164"/>
    </source>
</evidence>
<organism evidence="5 6">
    <name type="scientific">Corynebacterium yudongzhengii</name>
    <dbReference type="NCBI Taxonomy" id="2080740"/>
    <lineage>
        <taxon>Bacteria</taxon>
        <taxon>Bacillati</taxon>
        <taxon>Actinomycetota</taxon>
        <taxon>Actinomycetes</taxon>
        <taxon>Mycobacteriales</taxon>
        <taxon>Corynebacteriaceae</taxon>
        <taxon>Corynebacterium</taxon>
    </lineage>
</organism>
<evidence type="ECO:0000259" key="4">
    <source>
        <dbReference type="Pfam" id="PF00849"/>
    </source>
</evidence>
<feature type="domain" description="Pseudouridine synthase RsuA/RluA-like" evidence="4">
    <location>
        <begin position="128"/>
        <end position="289"/>
    </location>
</feature>